<evidence type="ECO:0000259" key="8">
    <source>
        <dbReference type="Pfam" id="PF00156"/>
    </source>
</evidence>
<feature type="binding site" description="in other chain" evidence="7">
    <location>
        <begin position="132"/>
        <end position="140"/>
    </location>
    <ligand>
        <name>5-phospho-alpha-D-ribose 1-diphosphate</name>
        <dbReference type="ChEBI" id="CHEBI:58017"/>
        <note>ligand shared between dimeric partners</note>
    </ligand>
</feature>
<evidence type="ECO:0000313" key="9">
    <source>
        <dbReference type="EMBL" id="SMP55408.1"/>
    </source>
</evidence>
<evidence type="ECO:0000256" key="7">
    <source>
        <dbReference type="HAMAP-Rule" id="MF_01208"/>
    </source>
</evidence>
<dbReference type="CDD" id="cd06223">
    <property type="entry name" value="PRTases_typeI"/>
    <property type="match status" value="1"/>
</dbReference>
<accession>A0AA45WWT8</accession>
<dbReference type="HAMAP" id="MF_01208">
    <property type="entry name" value="PyrE"/>
    <property type="match status" value="1"/>
</dbReference>
<evidence type="ECO:0000256" key="4">
    <source>
        <dbReference type="ARBA" id="ARBA00022679"/>
    </source>
</evidence>
<dbReference type="Gene3D" id="3.40.50.2020">
    <property type="match status" value="1"/>
</dbReference>
<dbReference type="InterPro" id="IPR029057">
    <property type="entry name" value="PRTase-like"/>
</dbReference>
<dbReference type="InterPro" id="IPR006273">
    <property type="entry name" value="Orotate_PRibTrfase_bac"/>
</dbReference>
<keyword evidence="3 7" id="KW-0328">Glycosyltransferase</keyword>
<feature type="binding site" evidence="7">
    <location>
        <position position="164"/>
    </location>
    <ligand>
        <name>orotate</name>
        <dbReference type="ChEBI" id="CHEBI:30839"/>
    </ligand>
</feature>
<dbReference type="GO" id="GO:0044205">
    <property type="term" value="P:'de novo' UMP biosynthetic process"/>
    <property type="evidence" value="ECO:0007669"/>
    <property type="project" value="UniProtKB-UniRule"/>
</dbReference>
<keyword evidence="10" id="KW-1185">Reference proteome</keyword>
<dbReference type="EMBL" id="FXUF01000005">
    <property type="protein sequence ID" value="SMP55408.1"/>
    <property type="molecule type" value="Genomic_DNA"/>
</dbReference>
<comment type="pathway">
    <text evidence="1 7">Pyrimidine metabolism; UMP biosynthesis via de novo pathway; UMP from orotate: step 1/2.</text>
</comment>
<organism evidence="9 10">
    <name type="scientific">Anoxynatronum buryatiense</name>
    <dbReference type="NCBI Taxonomy" id="489973"/>
    <lineage>
        <taxon>Bacteria</taxon>
        <taxon>Bacillati</taxon>
        <taxon>Bacillota</taxon>
        <taxon>Clostridia</taxon>
        <taxon>Eubacteriales</taxon>
        <taxon>Clostridiaceae</taxon>
        <taxon>Anoxynatronum</taxon>
    </lineage>
</organism>
<protein>
    <recommendedName>
        <fullName evidence="2 7">Orotate phosphoribosyltransferase</fullName>
        <shortName evidence="7">OPRT</shortName>
        <shortName evidence="7">OPRTase</shortName>
        <ecNumber evidence="2 7">2.4.2.10</ecNumber>
    </recommendedName>
</protein>
<dbReference type="SUPFAM" id="SSF53271">
    <property type="entry name" value="PRTase-like"/>
    <property type="match status" value="1"/>
</dbReference>
<feature type="binding site" evidence="7">
    <location>
        <position position="136"/>
    </location>
    <ligand>
        <name>orotate</name>
        <dbReference type="ChEBI" id="CHEBI:30839"/>
    </ligand>
</feature>
<feature type="domain" description="Phosphoribosyltransferase" evidence="8">
    <location>
        <begin position="77"/>
        <end position="171"/>
    </location>
</feature>
<dbReference type="Pfam" id="PF00156">
    <property type="entry name" value="Pribosyltran"/>
    <property type="match status" value="1"/>
</dbReference>
<dbReference type="InterPro" id="IPR023031">
    <property type="entry name" value="OPRT"/>
</dbReference>
<comment type="caution">
    <text evidence="7">Lacks conserved residue(s) required for the propagation of feature annotation.</text>
</comment>
<dbReference type="Proteomes" id="UP001158066">
    <property type="component" value="Unassembled WGS sequence"/>
</dbReference>
<dbReference type="EC" id="2.4.2.10" evidence="2 7"/>
<sequence>MKEHMNQKPMNQQPVNQEQINQEAVKAIFIESQALLEGHFRLTSGKHSRQYVQCAQVLKYPWHTETLVGALKAKLTGTCDLVVGPAMGGVIVAYEMGRQLGVPALFTEREDGKMKLRRGFTIQPGQRVLVVEDVITTGGSVQEAIECVQEAGGIVEAAAVLVDRSGGSHVLQVPVTSLLQLTIETFDPETCPLCRHSQPVKPGSRQLT</sequence>
<evidence type="ECO:0000313" key="10">
    <source>
        <dbReference type="Proteomes" id="UP001158066"/>
    </source>
</evidence>
<dbReference type="PANTHER" id="PTHR19278:SF9">
    <property type="entry name" value="URIDINE 5'-MONOPHOSPHATE SYNTHASE"/>
    <property type="match status" value="1"/>
</dbReference>
<keyword evidence="6 7" id="KW-0665">Pyrimidine biosynthesis</keyword>
<dbReference type="GO" id="GO:0000287">
    <property type="term" value="F:magnesium ion binding"/>
    <property type="evidence" value="ECO:0007669"/>
    <property type="project" value="UniProtKB-UniRule"/>
</dbReference>
<comment type="similarity">
    <text evidence="7">Belongs to the purine/pyrimidine phosphoribosyltransferase family. PyrE subfamily.</text>
</comment>
<comment type="cofactor">
    <cofactor evidence="7">
        <name>Mg(2+)</name>
        <dbReference type="ChEBI" id="CHEBI:18420"/>
    </cofactor>
</comment>
<proteinExistence type="inferred from homology"/>
<evidence type="ECO:0000256" key="5">
    <source>
        <dbReference type="ARBA" id="ARBA00022842"/>
    </source>
</evidence>
<comment type="subunit">
    <text evidence="7">Homodimer.</text>
</comment>
<dbReference type="RefSeq" id="WP_283409160.1">
    <property type="nucleotide sequence ID" value="NZ_FXUF01000005.1"/>
</dbReference>
<comment type="caution">
    <text evidence="9">The sequence shown here is derived from an EMBL/GenBank/DDBJ whole genome shotgun (WGS) entry which is preliminary data.</text>
</comment>
<evidence type="ECO:0000256" key="2">
    <source>
        <dbReference type="ARBA" id="ARBA00011971"/>
    </source>
</evidence>
<dbReference type="GO" id="GO:0019856">
    <property type="term" value="P:pyrimidine nucleobase biosynthetic process"/>
    <property type="evidence" value="ECO:0007669"/>
    <property type="project" value="InterPro"/>
</dbReference>
<reference evidence="9" key="1">
    <citation type="submission" date="2017-05" db="EMBL/GenBank/DDBJ databases">
        <authorList>
            <person name="Varghese N."/>
            <person name="Submissions S."/>
        </authorList>
    </citation>
    <scope>NUCLEOTIDE SEQUENCE</scope>
    <source>
        <strain evidence="9">Su22</strain>
    </source>
</reference>
<evidence type="ECO:0000256" key="1">
    <source>
        <dbReference type="ARBA" id="ARBA00004889"/>
    </source>
</evidence>
<keyword evidence="5 7" id="KW-0460">Magnesium</keyword>
<gene>
    <name evidence="7" type="primary">pyrE</name>
    <name evidence="9" type="ORF">SAMN06296020_105245</name>
</gene>
<evidence type="ECO:0000256" key="6">
    <source>
        <dbReference type="ARBA" id="ARBA00022975"/>
    </source>
</evidence>
<dbReference type="PANTHER" id="PTHR19278">
    <property type="entry name" value="OROTATE PHOSPHORIBOSYLTRANSFERASE"/>
    <property type="match status" value="1"/>
</dbReference>
<name>A0AA45WWT8_9CLOT</name>
<keyword evidence="4 7" id="KW-0808">Transferase</keyword>
<comment type="function">
    <text evidence="7">Catalyzes the transfer of a ribosyl phosphate group from 5-phosphoribose 1-diphosphate to orotate, leading to the formation of orotidine monophosphate (OMP).</text>
</comment>
<comment type="catalytic activity">
    <reaction evidence="7">
        <text>orotidine 5'-phosphate + diphosphate = orotate + 5-phospho-alpha-D-ribose 1-diphosphate</text>
        <dbReference type="Rhea" id="RHEA:10380"/>
        <dbReference type="ChEBI" id="CHEBI:30839"/>
        <dbReference type="ChEBI" id="CHEBI:33019"/>
        <dbReference type="ChEBI" id="CHEBI:57538"/>
        <dbReference type="ChEBI" id="CHEBI:58017"/>
        <dbReference type="EC" id="2.4.2.10"/>
    </reaction>
</comment>
<dbReference type="AlphaFoldDB" id="A0AA45WWT8"/>
<dbReference type="InterPro" id="IPR000836">
    <property type="entry name" value="PRTase_dom"/>
</dbReference>
<dbReference type="NCBIfam" id="TIGR01367">
    <property type="entry name" value="pyrE_Therm"/>
    <property type="match status" value="1"/>
</dbReference>
<evidence type="ECO:0000256" key="3">
    <source>
        <dbReference type="ARBA" id="ARBA00022676"/>
    </source>
</evidence>
<dbReference type="GO" id="GO:0004588">
    <property type="term" value="F:orotate phosphoribosyltransferase activity"/>
    <property type="evidence" value="ECO:0007669"/>
    <property type="project" value="UniProtKB-UniRule"/>
</dbReference>